<reference evidence="1 2" key="1">
    <citation type="journal article" date="2019" name="Int. J. Syst. Evol. Microbiol.">
        <title>The Global Catalogue of Microorganisms (GCM) 10K type strain sequencing project: providing services to taxonomists for standard genome sequencing and annotation.</title>
        <authorList>
            <consortium name="The Broad Institute Genomics Platform"/>
            <consortium name="The Broad Institute Genome Sequencing Center for Infectious Disease"/>
            <person name="Wu L."/>
            <person name="Ma J."/>
        </authorList>
    </citation>
    <scope>NUCLEOTIDE SEQUENCE [LARGE SCALE GENOMIC DNA]</scope>
    <source>
        <strain evidence="1 2">JCM 5052</strain>
    </source>
</reference>
<proteinExistence type="predicted"/>
<keyword evidence="2" id="KW-1185">Reference proteome</keyword>
<gene>
    <name evidence="1" type="ORF">GCM10010390_05170</name>
</gene>
<organism evidence="1 2">
    <name type="scientific">Streptomyces mordarskii</name>
    <dbReference type="NCBI Taxonomy" id="1226758"/>
    <lineage>
        <taxon>Bacteria</taxon>
        <taxon>Bacillati</taxon>
        <taxon>Actinomycetota</taxon>
        <taxon>Actinomycetes</taxon>
        <taxon>Kitasatosporales</taxon>
        <taxon>Streptomycetaceae</taxon>
        <taxon>Streptomyces</taxon>
    </lineage>
</organism>
<name>A0ABN1BTA3_9ACTN</name>
<dbReference type="Proteomes" id="UP001501576">
    <property type="component" value="Unassembled WGS sequence"/>
</dbReference>
<protein>
    <submittedName>
        <fullName evidence="1">Uncharacterized protein</fullName>
    </submittedName>
</protein>
<dbReference type="Pfam" id="PF26125">
    <property type="entry name" value="AcrVA2-like"/>
    <property type="match status" value="1"/>
</dbReference>
<dbReference type="InterPro" id="IPR058915">
    <property type="entry name" value="AcrVA2-like"/>
</dbReference>
<sequence length="352" mass="39402">MSRASKQPELMSGVALAEALADAIETPRLKFLRHADAVPLVQLVQGREADLDRVPAPRGDSNDDHLLAAAGMVAATRMWRETRVVYDFDPSLSESLVDMELDSEFPGEVLRRLPHPNPLFLFRKPIMSQDEFGRPTAMRGFVLMLRPHLAEVVSTVDIDKHDGVPYAVIAVVDVLDEHGSVLERQTVELFAPTKAENTTARKMMDEAPVIHVLGGEIGPQDSALREYMARLALIVVSHLLYVCCDKPDLEKVPAPPRCAQRRGIRRGRAAQVHRVGWRLGPAIRQFHDKVDRLRRTAIRRGWKVIPHVRRGHPHTFLFGPRKSLKKVKWIPPLLVNAAAFGRDGEGIIVPVH</sequence>
<evidence type="ECO:0000313" key="2">
    <source>
        <dbReference type="Proteomes" id="UP001501576"/>
    </source>
</evidence>
<dbReference type="RefSeq" id="WP_346158896.1">
    <property type="nucleotide sequence ID" value="NZ_BAAABZ010000002.1"/>
</dbReference>
<accession>A0ABN1BTA3</accession>
<comment type="caution">
    <text evidence="1">The sequence shown here is derived from an EMBL/GenBank/DDBJ whole genome shotgun (WGS) entry which is preliminary data.</text>
</comment>
<dbReference type="EMBL" id="BAAABZ010000002">
    <property type="protein sequence ID" value="GAA0505217.1"/>
    <property type="molecule type" value="Genomic_DNA"/>
</dbReference>
<evidence type="ECO:0000313" key="1">
    <source>
        <dbReference type="EMBL" id="GAA0505217.1"/>
    </source>
</evidence>